<name>A0A1B2I1B6_9BACT</name>
<sequence>MVLGYIGFGEAAFEMSTGLRGEGLKDIVAFDNMIEHPVFGPQIKNRAGLSAVKLLPSAAEVIAASDLVMVAVPASVTLHTCETIAEYFRPGQLYVDLTAASPAVKKAAALLAGKYGADFVDAAMMGVLPKFKHKVPILASGAGAARFFETMSPYGMKIEIVGDEPGAASGIKLVRSLCMKGMAAVVMETLEAAVTLGIADRVVPGICKTLEECTFEQTLDRLSVGTALHAARRTAELSGCMEMLRDAGIDSTVAEAASKKHDLIAKLNLKEHFAEKPPHAWPEVIEAVVNSNSGK</sequence>
<dbReference type="InterPro" id="IPR013328">
    <property type="entry name" value="6PGD_dom2"/>
</dbReference>
<dbReference type="Gene3D" id="1.10.1040.10">
    <property type="entry name" value="N-(1-d-carboxylethyl)-l-norvaline Dehydrogenase, domain 2"/>
    <property type="match status" value="1"/>
</dbReference>
<dbReference type="STRING" id="1197717.BED41_00565"/>
<dbReference type="OrthoDB" id="4333at2"/>
<proteinExistence type="predicted"/>
<dbReference type="RefSeq" id="WP_066741721.1">
    <property type="nucleotide sequence ID" value="NZ_CATWZH010000001.1"/>
</dbReference>
<dbReference type="Pfam" id="PF03446">
    <property type="entry name" value="NAD_binding_2"/>
    <property type="match status" value="1"/>
</dbReference>
<dbReference type="Pfam" id="PF09130">
    <property type="entry name" value="DUF1932"/>
    <property type="match status" value="1"/>
</dbReference>
<dbReference type="InterPro" id="IPR008927">
    <property type="entry name" value="6-PGluconate_DH-like_C_sf"/>
</dbReference>
<accession>A0A1B2I1B6</accession>
<dbReference type="Gene3D" id="3.40.50.720">
    <property type="entry name" value="NAD(P)-binding Rossmann-like Domain"/>
    <property type="match status" value="1"/>
</dbReference>
<evidence type="ECO:0000313" key="3">
    <source>
        <dbReference type="EMBL" id="ANZ43727.1"/>
    </source>
</evidence>
<dbReference type="InterPro" id="IPR036291">
    <property type="entry name" value="NAD(P)-bd_dom_sf"/>
</dbReference>
<protein>
    <recommendedName>
        <fullName evidence="5">Phosphogluconate dehydrogenase</fullName>
    </recommendedName>
</protein>
<dbReference type="InterPro" id="IPR015814">
    <property type="entry name" value="Pgluconate_DH_NAD-bd_C"/>
</dbReference>
<dbReference type="InterPro" id="IPR006115">
    <property type="entry name" value="6PGDH_NADP-bd"/>
</dbReference>
<evidence type="ECO:0008006" key="5">
    <source>
        <dbReference type="Google" id="ProtNLM"/>
    </source>
</evidence>
<dbReference type="GO" id="GO:0050661">
    <property type="term" value="F:NADP binding"/>
    <property type="evidence" value="ECO:0007669"/>
    <property type="project" value="InterPro"/>
</dbReference>
<dbReference type="EMBL" id="CP016757">
    <property type="protein sequence ID" value="ANZ43727.1"/>
    <property type="molecule type" value="Genomic_DNA"/>
</dbReference>
<evidence type="ECO:0000313" key="4">
    <source>
        <dbReference type="Proteomes" id="UP000093044"/>
    </source>
</evidence>
<dbReference type="SUPFAM" id="SSF51735">
    <property type="entry name" value="NAD(P)-binding Rossmann-fold domains"/>
    <property type="match status" value="1"/>
</dbReference>
<evidence type="ECO:0000259" key="2">
    <source>
        <dbReference type="Pfam" id="PF09130"/>
    </source>
</evidence>
<dbReference type="SUPFAM" id="SSF48179">
    <property type="entry name" value="6-phosphogluconate dehydrogenase C-terminal domain-like"/>
    <property type="match status" value="1"/>
</dbReference>
<keyword evidence="4" id="KW-1185">Reference proteome</keyword>
<reference evidence="3" key="1">
    <citation type="submission" date="2016-08" db="EMBL/GenBank/DDBJ databases">
        <title>Complete genome of Cloacibacillus porcorum.</title>
        <authorList>
            <person name="Looft T."/>
            <person name="Bayles D.O."/>
            <person name="Alt D.P."/>
        </authorList>
    </citation>
    <scope>NUCLEOTIDE SEQUENCE [LARGE SCALE GENOMIC DNA]</scope>
    <source>
        <strain evidence="3">CL-84</strain>
    </source>
</reference>
<dbReference type="GeneID" id="83056342"/>
<dbReference type="Proteomes" id="UP000093044">
    <property type="component" value="Chromosome"/>
</dbReference>
<dbReference type="KEGG" id="cpor:BED41_00565"/>
<dbReference type="AlphaFoldDB" id="A0A1B2I1B6"/>
<feature type="domain" description="6-phosphogluconate dehydrogenase NADP-binding" evidence="1">
    <location>
        <begin position="46"/>
        <end position="141"/>
    </location>
</feature>
<gene>
    <name evidence="3" type="ORF">BED41_00565</name>
</gene>
<feature type="domain" description="Phosphogluconate dehydrogenase NAD-binding putative C-terminal" evidence="2">
    <location>
        <begin position="194"/>
        <end position="261"/>
    </location>
</feature>
<evidence type="ECO:0000259" key="1">
    <source>
        <dbReference type="Pfam" id="PF03446"/>
    </source>
</evidence>
<organism evidence="3 4">
    <name type="scientific">Cloacibacillus porcorum</name>
    <dbReference type="NCBI Taxonomy" id="1197717"/>
    <lineage>
        <taxon>Bacteria</taxon>
        <taxon>Thermotogati</taxon>
        <taxon>Synergistota</taxon>
        <taxon>Synergistia</taxon>
        <taxon>Synergistales</taxon>
        <taxon>Synergistaceae</taxon>
        <taxon>Cloacibacillus</taxon>
    </lineage>
</organism>